<dbReference type="AlphaFoldDB" id="A0A6C0IBL5"/>
<accession>A0A6C0IBL5</accession>
<sequence>MGAKSSLNIASFQNSEFCENYTVMDVESSNHNVIPPLESIHDDDDEDDQTLPVAKLPSELVVKRLQGTLAPCQMPPLEPIHDDDDDDQMPPLEPIHDDDDDDDDDQMPPLEPIQDDDQMSRIESIYNRYLHFSNQKEAFSPPCQNRLEAPCQTRPATTSPTELVVKRLSAPCQTRPATTSPTELVVKRLSAPCQTRPATTSPTELVVKRLSAPCQNIESISSPVVFTNDTIVNTVIESFISRSNLGFKKYNKTLDREDLSTVDWVNHAQEELMDAILYLERLKKNLQK</sequence>
<feature type="region of interest" description="Disordered" evidence="1">
    <location>
        <begin position="34"/>
        <end position="54"/>
    </location>
</feature>
<feature type="region of interest" description="Disordered" evidence="1">
    <location>
        <begin position="70"/>
        <end position="120"/>
    </location>
</feature>
<reference evidence="2" key="1">
    <citation type="journal article" date="2020" name="Nature">
        <title>Giant virus diversity and host interactions through global metagenomics.</title>
        <authorList>
            <person name="Schulz F."/>
            <person name="Roux S."/>
            <person name="Paez-Espino D."/>
            <person name="Jungbluth S."/>
            <person name="Walsh D.A."/>
            <person name="Denef V.J."/>
            <person name="McMahon K.D."/>
            <person name="Konstantinidis K.T."/>
            <person name="Eloe-Fadrosh E.A."/>
            <person name="Kyrpides N.C."/>
            <person name="Woyke T."/>
        </authorList>
    </citation>
    <scope>NUCLEOTIDE SEQUENCE</scope>
    <source>
        <strain evidence="2">GVMAG-M-3300023184-68</strain>
    </source>
</reference>
<proteinExistence type="predicted"/>
<evidence type="ECO:0000256" key="1">
    <source>
        <dbReference type="SAM" id="MobiDB-lite"/>
    </source>
</evidence>
<dbReference type="EMBL" id="MN740153">
    <property type="protein sequence ID" value="QHT90374.1"/>
    <property type="molecule type" value="Genomic_DNA"/>
</dbReference>
<organism evidence="2">
    <name type="scientific">viral metagenome</name>
    <dbReference type="NCBI Taxonomy" id="1070528"/>
    <lineage>
        <taxon>unclassified sequences</taxon>
        <taxon>metagenomes</taxon>
        <taxon>organismal metagenomes</taxon>
    </lineage>
</organism>
<protein>
    <submittedName>
        <fullName evidence="2">Uncharacterized protein</fullName>
    </submittedName>
</protein>
<evidence type="ECO:0000313" key="2">
    <source>
        <dbReference type="EMBL" id="QHT90374.1"/>
    </source>
</evidence>
<name>A0A6C0IBL5_9ZZZZ</name>
<feature type="compositionally biased region" description="Acidic residues" evidence="1">
    <location>
        <begin position="96"/>
        <end position="106"/>
    </location>
</feature>